<dbReference type="GO" id="GO:0016787">
    <property type="term" value="F:hydrolase activity"/>
    <property type="evidence" value="ECO:0007669"/>
    <property type="project" value="UniProtKB-KW"/>
</dbReference>
<dbReference type="Gene3D" id="3.40.1440.10">
    <property type="entry name" value="GIY-YIG endonuclease"/>
    <property type="match status" value="1"/>
</dbReference>
<feature type="domain" description="UVR" evidence="7">
    <location>
        <begin position="220"/>
        <end position="255"/>
    </location>
</feature>
<dbReference type="CDD" id="cd10434">
    <property type="entry name" value="GIY-YIG_UvrC_Cho"/>
    <property type="match status" value="1"/>
</dbReference>
<evidence type="ECO:0000313" key="11">
    <source>
        <dbReference type="Proteomes" id="UP001193081"/>
    </source>
</evidence>
<dbReference type="Pfam" id="PF01541">
    <property type="entry name" value="GIY-YIG"/>
    <property type="match status" value="1"/>
</dbReference>
<comment type="function">
    <text evidence="6">The UvrABC repair system catalyzes the recognition and processing of DNA lesions. UvrC both incises the 5' and 3' sides of the lesion. The N-terminal half is responsible for the 3' incision and the C-terminal half is responsible for the 5' incision.</text>
</comment>
<dbReference type="Pfam" id="PF22920">
    <property type="entry name" value="UvrC_RNaseH"/>
    <property type="match status" value="1"/>
</dbReference>
<keyword evidence="3 6" id="KW-0228">DNA excision</keyword>
<dbReference type="SUPFAM" id="SSF82771">
    <property type="entry name" value="GIY-YIG endonuclease"/>
    <property type="match status" value="1"/>
</dbReference>
<feature type="domain" description="UvrC family homology region profile" evidence="9">
    <location>
        <begin position="271"/>
        <end position="552"/>
    </location>
</feature>
<keyword evidence="6" id="KW-0742">SOS response</keyword>
<keyword evidence="1 6" id="KW-0963">Cytoplasm</keyword>
<dbReference type="InterPro" id="IPR004791">
    <property type="entry name" value="UvrC"/>
</dbReference>
<keyword evidence="5 6" id="KW-0234">DNA repair</keyword>
<dbReference type="Pfam" id="PF02151">
    <property type="entry name" value="UVR"/>
    <property type="match status" value="1"/>
</dbReference>
<comment type="caution">
    <text evidence="10">The sequence shown here is derived from an EMBL/GenBank/DDBJ whole genome shotgun (WGS) entry which is preliminary data.</text>
</comment>
<dbReference type="SMART" id="SM00465">
    <property type="entry name" value="GIYc"/>
    <property type="match status" value="1"/>
</dbReference>
<proteinExistence type="inferred from homology"/>
<dbReference type="PROSITE" id="PS50151">
    <property type="entry name" value="UVR"/>
    <property type="match status" value="1"/>
</dbReference>
<dbReference type="PROSITE" id="PS50165">
    <property type="entry name" value="UVRC"/>
    <property type="match status" value="1"/>
</dbReference>
<dbReference type="InterPro" id="IPR000305">
    <property type="entry name" value="GIY-YIG_endonuc"/>
</dbReference>
<keyword evidence="4 6" id="KW-0267">Excision nuclease</keyword>
<dbReference type="InterPro" id="IPR010994">
    <property type="entry name" value="RuvA_2-like"/>
</dbReference>
<dbReference type="Pfam" id="PF14520">
    <property type="entry name" value="HHH_5"/>
    <property type="match status" value="1"/>
</dbReference>
<dbReference type="InterPro" id="IPR050066">
    <property type="entry name" value="UvrABC_protein_C"/>
</dbReference>
<dbReference type="SUPFAM" id="SSF46600">
    <property type="entry name" value="C-terminal UvrC-binding domain of UvrB"/>
    <property type="match status" value="1"/>
</dbReference>
<dbReference type="InterPro" id="IPR038476">
    <property type="entry name" value="UvrC_RNase_H_dom_sf"/>
</dbReference>
<evidence type="ECO:0000259" key="8">
    <source>
        <dbReference type="PROSITE" id="PS50164"/>
    </source>
</evidence>
<dbReference type="EMBL" id="SIJK02000020">
    <property type="protein sequence ID" value="MBP1466537.1"/>
    <property type="molecule type" value="Genomic_DNA"/>
</dbReference>
<keyword evidence="10" id="KW-0378">Hydrolase</keyword>
<evidence type="ECO:0000256" key="3">
    <source>
        <dbReference type="ARBA" id="ARBA00022769"/>
    </source>
</evidence>
<dbReference type="Gene3D" id="4.10.860.10">
    <property type="entry name" value="UVR domain"/>
    <property type="match status" value="1"/>
</dbReference>
<dbReference type="PANTHER" id="PTHR30562">
    <property type="entry name" value="UVRC/OXIDOREDUCTASE"/>
    <property type="match status" value="1"/>
</dbReference>
<dbReference type="Gene3D" id="1.10.150.20">
    <property type="entry name" value="5' to 3' exonuclease, C-terminal subdomain"/>
    <property type="match status" value="1"/>
</dbReference>
<dbReference type="RefSeq" id="WP_135478531.1">
    <property type="nucleotide sequence ID" value="NZ_SIJK02000020.1"/>
</dbReference>
<dbReference type="InterPro" id="IPR001943">
    <property type="entry name" value="UVR_dom"/>
</dbReference>
<organism evidence="10 11">
    <name type="scientific">Candidatus Chloroploca mongolica</name>
    <dbReference type="NCBI Taxonomy" id="2528176"/>
    <lineage>
        <taxon>Bacteria</taxon>
        <taxon>Bacillati</taxon>
        <taxon>Chloroflexota</taxon>
        <taxon>Chloroflexia</taxon>
        <taxon>Chloroflexales</taxon>
        <taxon>Chloroflexineae</taxon>
        <taxon>Oscillochloridaceae</taxon>
        <taxon>Candidatus Chloroploca</taxon>
    </lineage>
</organism>
<accession>A0ABS4DAS7</accession>
<dbReference type="SUPFAM" id="SSF47781">
    <property type="entry name" value="RuvA domain 2-like"/>
    <property type="match status" value="1"/>
</dbReference>
<dbReference type="Gene3D" id="3.30.420.340">
    <property type="entry name" value="UvrC, RNAse H endonuclease domain"/>
    <property type="match status" value="1"/>
</dbReference>
<dbReference type="InterPro" id="IPR003583">
    <property type="entry name" value="Hlx-hairpin-Hlx_DNA-bd_motif"/>
</dbReference>
<dbReference type="HAMAP" id="MF_00203">
    <property type="entry name" value="UvrC"/>
    <property type="match status" value="1"/>
</dbReference>
<evidence type="ECO:0000256" key="4">
    <source>
        <dbReference type="ARBA" id="ARBA00022881"/>
    </source>
</evidence>
<dbReference type="Proteomes" id="UP001193081">
    <property type="component" value="Unassembled WGS sequence"/>
</dbReference>
<protein>
    <recommendedName>
        <fullName evidence="6">UvrABC system protein C</fullName>
        <shortName evidence="6">Protein UvrC</shortName>
    </recommendedName>
    <alternativeName>
        <fullName evidence="6">Excinuclease ABC subunit C</fullName>
    </alternativeName>
</protein>
<evidence type="ECO:0000256" key="1">
    <source>
        <dbReference type="ARBA" id="ARBA00022490"/>
    </source>
</evidence>
<sequence length="675" mass="75439">MPDFSSTAVADPVAFDERLRLVPDAPGVYLWKDAQGQLIYVGKSKRLRDRMRSYFGAPRGLSAKTRRMVSHIADFEIIVTQSELEALLLEMNLIKQHRPRYNILLKDDKSYPYIKVTLQDTWPRVFSTRRVLDDGARYFGPYASAGSVRKTLDLLNRLFAFRPSFECKDDKFKHYRKLGRPCLYHQMKRCLGPCVPGLVTEAEYRATIEAVCRFLEGKTDQVVRDLRRQMEQASDALEFERAAYLRDRLQAIEKISERQQVLRTVDEDQDVIAFAREDGSAVVQVLFIRGGKLVNAEPFTLQGTDDETDADLLASFITQFYDHAPNVPPTLLLADHIEEPMIIASWLEQKAGHRVELSVPRRGEKKQLMELAAKNAHQKLEEVRQQWLNSEQRAVAGLSALRDLLDLATLPQRIECYDVSHTQGQNSVASMVVFERGEPRPSAYRRFKIKTVVGANDVASLHEVLVRRFKRAAEALSSEESAPNDEVQLVQADLFGGASTGAGDPDDAADSVAAPGASDAERDEALAKWADLPDLLLVDGGRGQVNAALDALKGLGFERIPIVGIAKGPDRNRFDLVLPHQPEVIVLERNSPVLGLVQRIDEEAHRFAITYHRKVRSKASLSSSLDTIPGIGPKRKKALIKAFGSLDGIRKASVEELAAVPGMNRKAAEELKGML</sequence>
<dbReference type="NCBIfam" id="NF001824">
    <property type="entry name" value="PRK00558.1-5"/>
    <property type="match status" value="1"/>
</dbReference>
<keyword evidence="11" id="KW-1185">Reference proteome</keyword>
<gene>
    <name evidence="6 10" type="primary">uvrC</name>
    <name evidence="10" type="ORF">EYB53_012550</name>
</gene>
<dbReference type="InterPro" id="IPR047296">
    <property type="entry name" value="GIY-YIG_UvrC_Cho"/>
</dbReference>
<reference evidence="10 11" key="1">
    <citation type="submission" date="2021-03" db="EMBL/GenBank/DDBJ databases">
        <authorList>
            <person name="Grouzdev D.S."/>
        </authorList>
    </citation>
    <scope>NUCLEOTIDE SEQUENCE [LARGE SCALE GENOMIC DNA]</scope>
    <source>
        <strain evidence="10 11">M50-1</strain>
    </source>
</reference>
<feature type="domain" description="GIY-YIG" evidence="8">
    <location>
        <begin position="24"/>
        <end position="103"/>
    </location>
</feature>
<dbReference type="InterPro" id="IPR001162">
    <property type="entry name" value="UvrC_RNase_H_dom"/>
</dbReference>
<dbReference type="PROSITE" id="PS50164">
    <property type="entry name" value="GIY_YIG"/>
    <property type="match status" value="1"/>
</dbReference>
<dbReference type="Pfam" id="PF08459">
    <property type="entry name" value="UvrC_RNaseH_dom"/>
    <property type="match status" value="1"/>
</dbReference>
<comment type="similarity">
    <text evidence="6">Belongs to the UvrC family.</text>
</comment>
<dbReference type="PANTHER" id="PTHR30562:SF1">
    <property type="entry name" value="UVRABC SYSTEM PROTEIN C"/>
    <property type="match status" value="1"/>
</dbReference>
<dbReference type="SMART" id="SM00278">
    <property type="entry name" value="HhH1"/>
    <property type="match status" value="2"/>
</dbReference>
<evidence type="ECO:0000313" key="10">
    <source>
        <dbReference type="EMBL" id="MBP1466537.1"/>
    </source>
</evidence>
<comment type="subunit">
    <text evidence="6">Interacts with UvrB in an incision complex.</text>
</comment>
<keyword evidence="2 6" id="KW-0227">DNA damage</keyword>
<dbReference type="InterPro" id="IPR036876">
    <property type="entry name" value="UVR_dom_sf"/>
</dbReference>
<dbReference type="InterPro" id="IPR035901">
    <property type="entry name" value="GIY-YIG_endonuc_sf"/>
</dbReference>
<name>A0ABS4DAS7_9CHLR</name>
<evidence type="ECO:0000259" key="9">
    <source>
        <dbReference type="PROSITE" id="PS50165"/>
    </source>
</evidence>
<evidence type="ECO:0000256" key="2">
    <source>
        <dbReference type="ARBA" id="ARBA00022763"/>
    </source>
</evidence>
<evidence type="ECO:0000256" key="6">
    <source>
        <dbReference type="HAMAP-Rule" id="MF_00203"/>
    </source>
</evidence>
<evidence type="ECO:0000256" key="5">
    <source>
        <dbReference type="ARBA" id="ARBA00023204"/>
    </source>
</evidence>
<evidence type="ECO:0000259" key="7">
    <source>
        <dbReference type="PROSITE" id="PS50151"/>
    </source>
</evidence>
<dbReference type="NCBIfam" id="TIGR00194">
    <property type="entry name" value="uvrC"/>
    <property type="match status" value="1"/>
</dbReference>
<comment type="subcellular location">
    <subcellularLocation>
        <location evidence="6">Cytoplasm</location>
    </subcellularLocation>
</comment>